<dbReference type="SMART" id="SM00612">
    <property type="entry name" value="Kelch"/>
    <property type="match status" value="1"/>
</dbReference>
<accession>A0A7J7MAF1</accession>
<evidence type="ECO:0000256" key="2">
    <source>
        <dbReference type="ARBA" id="ARBA00022737"/>
    </source>
</evidence>
<evidence type="ECO:0000313" key="4">
    <source>
        <dbReference type="Proteomes" id="UP000541444"/>
    </source>
</evidence>
<organism evidence="3 4">
    <name type="scientific">Kingdonia uniflora</name>
    <dbReference type="NCBI Taxonomy" id="39325"/>
    <lineage>
        <taxon>Eukaryota</taxon>
        <taxon>Viridiplantae</taxon>
        <taxon>Streptophyta</taxon>
        <taxon>Embryophyta</taxon>
        <taxon>Tracheophyta</taxon>
        <taxon>Spermatophyta</taxon>
        <taxon>Magnoliopsida</taxon>
        <taxon>Ranunculales</taxon>
        <taxon>Circaeasteraceae</taxon>
        <taxon>Kingdonia</taxon>
    </lineage>
</organism>
<dbReference type="OrthoDB" id="45365at2759"/>
<keyword evidence="2" id="KW-0677">Repeat</keyword>
<dbReference type="InterPro" id="IPR015915">
    <property type="entry name" value="Kelch-typ_b-propeller"/>
</dbReference>
<proteinExistence type="predicted"/>
<dbReference type="PANTHER" id="PTHR46344:SF16">
    <property type="entry name" value="KELCH MOTIF FAMILY PROTEIN, EXPRESSED"/>
    <property type="match status" value="1"/>
</dbReference>
<comment type="caution">
    <text evidence="3">The sequence shown here is derived from an EMBL/GenBank/DDBJ whole genome shotgun (WGS) entry which is preliminary data.</text>
</comment>
<protein>
    <recommendedName>
        <fullName evidence="5">F-box/kelch-repeat protein</fullName>
    </recommendedName>
</protein>
<evidence type="ECO:0000313" key="3">
    <source>
        <dbReference type="EMBL" id="KAF6151857.1"/>
    </source>
</evidence>
<dbReference type="AlphaFoldDB" id="A0A7J7MAF1"/>
<gene>
    <name evidence="3" type="ORF">GIB67_010431</name>
</gene>
<dbReference type="Proteomes" id="UP000541444">
    <property type="component" value="Unassembled WGS sequence"/>
</dbReference>
<sequence length="214" mass="23332">MLFSRKKFAAATIHGKIYVSGGSGTTGTVEEYDPSSDTWRIVSEGSRRRYGCIGASVGGVFYVIGGLKIGRAGPGTHEAYVYASSMDAYDVMSRVWLRTRAVPGGGCVVAACTANGYVYVLASHTVELSFWRYEGKGKEWCRIRSPPLPAQVRIDGSVRFSCVGVDNKRVLLVQMLRGFKRGLVLVYDSEVGEWSRVADLPDVIKRPACVSVEC</sequence>
<dbReference type="PANTHER" id="PTHR46344">
    <property type="entry name" value="OS02G0202900 PROTEIN"/>
    <property type="match status" value="1"/>
</dbReference>
<dbReference type="Gene3D" id="2.120.10.80">
    <property type="entry name" value="Kelch-type beta propeller"/>
    <property type="match status" value="1"/>
</dbReference>
<evidence type="ECO:0000256" key="1">
    <source>
        <dbReference type="ARBA" id="ARBA00022441"/>
    </source>
</evidence>
<dbReference type="Pfam" id="PF01344">
    <property type="entry name" value="Kelch_1"/>
    <property type="match status" value="1"/>
</dbReference>
<evidence type="ECO:0008006" key="5">
    <source>
        <dbReference type="Google" id="ProtNLM"/>
    </source>
</evidence>
<reference evidence="3 4" key="1">
    <citation type="journal article" date="2020" name="IScience">
        <title>Genome Sequencing of the Endangered Kingdonia uniflora (Circaeasteraceae, Ranunculales) Reveals Potential Mechanisms of Evolutionary Specialization.</title>
        <authorList>
            <person name="Sun Y."/>
            <person name="Deng T."/>
            <person name="Zhang A."/>
            <person name="Moore M.J."/>
            <person name="Landis J.B."/>
            <person name="Lin N."/>
            <person name="Zhang H."/>
            <person name="Zhang X."/>
            <person name="Huang J."/>
            <person name="Zhang X."/>
            <person name="Sun H."/>
            <person name="Wang H."/>
        </authorList>
    </citation>
    <scope>NUCLEOTIDE SEQUENCE [LARGE SCALE GENOMIC DNA]</scope>
    <source>
        <strain evidence="3">TB1705</strain>
        <tissue evidence="3">Leaf</tissue>
    </source>
</reference>
<dbReference type="EMBL" id="JACGCM010001659">
    <property type="protein sequence ID" value="KAF6151857.1"/>
    <property type="molecule type" value="Genomic_DNA"/>
</dbReference>
<keyword evidence="4" id="KW-1185">Reference proteome</keyword>
<dbReference type="SUPFAM" id="SSF117281">
    <property type="entry name" value="Kelch motif"/>
    <property type="match status" value="1"/>
</dbReference>
<dbReference type="InterPro" id="IPR006652">
    <property type="entry name" value="Kelch_1"/>
</dbReference>
<keyword evidence="1" id="KW-0880">Kelch repeat</keyword>
<name>A0A7J7MAF1_9MAGN</name>